<feature type="region of interest" description="Disordered" evidence="1">
    <location>
        <begin position="77"/>
        <end position="129"/>
    </location>
</feature>
<accession>A0A9W6LZU0</accession>
<evidence type="ECO:0000256" key="1">
    <source>
        <dbReference type="SAM" id="MobiDB-lite"/>
    </source>
</evidence>
<evidence type="ECO:0008006" key="4">
    <source>
        <dbReference type="Google" id="ProtNLM"/>
    </source>
</evidence>
<dbReference type="GO" id="GO:0044179">
    <property type="term" value="P:hemolysis in another organism"/>
    <property type="evidence" value="ECO:0007669"/>
    <property type="project" value="InterPro"/>
</dbReference>
<feature type="compositionally biased region" description="Low complexity" evidence="1">
    <location>
        <begin position="107"/>
        <end position="116"/>
    </location>
</feature>
<organism evidence="2 3">
    <name type="scientific">Leifsonia poae</name>
    <dbReference type="NCBI Taxonomy" id="110933"/>
    <lineage>
        <taxon>Bacteria</taxon>
        <taxon>Bacillati</taxon>
        <taxon>Actinomycetota</taxon>
        <taxon>Actinomycetes</taxon>
        <taxon>Micrococcales</taxon>
        <taxon>Microbacteriaceae</taxon>
        <taxon>Leifsonia</taxon>
    </lineage>
</organism>
<comment type="caution">
    <text evidence="2">The sequence shown here is derived from an EMBL/GenBank/DDBJ whole genome shotgun (WGS) entry which is preliminary data.</text>
</comment>
<reference evidence="2" key="1">
    <citation type="journal article" date="2014" name="Int. J. Syst. Evol. Microbiol.">
        <title>Complete genome sequence of Corynebacterium casei LMG S-19264T (=DSM 44701T), isolated from a smear-ripened cheese.</title>
        <authorList>
            <consortium name="US DOE Joint Genome Institute (JGI-PGF)"/>
            <person name="Walter F."/>
            <person name="Albersmeier A."/>
            <person name="Kalinowski J."/>
            <person name="Ruckert C."/>
        </authorList>
    </citation>
    <scope>NUCLEOTIDE SEQUENCE</scope>
    <source>
        <strain evidence="2">VKM Ac-1401</strain>
    </source>
</reference>
<proteinExistence type="predicted"/>
<evidence type="ECO:0000313" key="3">
    <source>
        <dbReference type="Proteomes" id="UP001142372"/>
    </source>
</evidence>
<protein>
    <recommendedName>
        <fullName evidence="4">YtxH domain-containing protein</fullName>
    </recommendedName>
</protein>
<feature type="compositionally biased region" description="Gly residues" evidence="1">
    <location>
        <begin position="117"/>
        <end position="129"/>
    </location>
</feature>
<name>A0A9W6LZU0_9MICO</name>
<dbReference type="InterPro" id="IPR012526">
    <property type="entry name" value="Antimicrobial_7"/>
</dbReference>
<keyword evidence="3" id="KW-1185">Reference proteome</keyword>
<dbReference type="GO" id="GO:0005576">
    <property type="term" value="C:extracellular region"/>
    <property type="evidence" value="ECO:0007669"/>
    <property type="project" value="InterPro"/>
</dbReference>
<dbReference type="RefSeq" id="WP_271176665.1">
    <property type="nucleotide sequence ID" value="NZ_BAAAJO010000005.1"/>
</dbReference>
<sequence length="129" mass="12612">MRGKLLFVAGAAVGYVLGARAGRKRYEQIKSAAAKVWESPGIQKQVNAAEDFVAAKVGEVPGAVYDTAKKLIVQASARRKEASTPVPSPAAKAAIDNAGDKAGGSANGSANGSASGSAGGAGTAAGQGA</sequence>
<dbReference type="Proteomes" id="UP001142372">
    <property type="component" value="Unassembled WGS sequence"/>
</dbReference>
<dbReference type="Pfam" id="PF08102">
    <property type="entry name" value="Antimicrobial_7"/>
    <property type="match status" value="1"/>
</dbReference>
<dbReference type="GO" id="GO:0042742">
    <property type="term" value="P:defense response to bacterium"/>
    <property type="evidence" value="ECO:0007669"/>
    <property type="project" value="InterPro"/>
</dbReference>
<evidence type="ECO:0000313" key="2">
    <source>
        <dbReference type="EMBL" id="GLJ75989.1"/>
    </source>
</evidence>
<gene>
    <name evidence="2" type="ORF">GCM10017584_15630</name>
</gene>
<dbReference type="AlphaFoldDB" id="A0A9W6LZU0"/>
<dbReference type="EMBL" id="BSEN01000006">
    <property type="protein sequence ID" value="GLJ75989.1"/>
    <property type="molecule type" value="Genomic_DNA"/>
</dbReference>
<reference evidence="2" key="2">
    <citation type="submission" date="2023-01" db="EMBL/GenBank/DDBJ databases">
        <authorList>
            <person name="Sun Q."/>
            <person name="Evtushenko L."/>
        </authorList>
    </citation>
    <scope>NUCLEOTIDE SEQUENCE</scope>
    <source>
        <strain evidence="2">VKM Ac-1401</strain>
    </source>
</reference>